<dbReference type="EMBL" id="JANPWB010000002">
    <property type="protein sequence ID" value="KAJ1205017.1"/>
    <property type="molecule type" value="Genomic_DNA"/>
</dbReference>
<evidence type="ECO:0000256" key="1">
    <source>
        <dbReference type="SAM" id="MobiDB-lite"/>
    </source>
</evidence>
<feature type="compositionally biased region" description="Polar residues" evidence="1">
    <location>
        <begin position="93"/>
        <end position="105"/>
    </location>
</feature>
<dbReference type="AlphaFoldDB" id="A0AAV7VWJ4"/>
<gene>
    <name evidence="2" type="ORF">NDU88_000452</name>
</gene>
<protein>
    <submittedName>
        <fullName evidence="2">Uncharacterized protein</fullName>
    </submittedName>
</protein>
<reference evidence="2" key="1">
    <citation type="journal article" date="2022" name="bioRxiv">
        <title>Sequencing and chromosome-scale assembly of the giantPleurodeles waltlgenome.</title>
        <authorList>
            <person name="Brown T."/>
            <person name="Elewa A."/>
            <person name="Iarovenko S."/>
            <person name="Subramanian E."/>
            <person name="Araus A.J."/>
            <person name="Petzold A."/>
            <person name="Susuki M."/>
            <person name="Suzuki K.-i.T."/>
            <person name="Hayashi T."/>
            <person name="Toyoda A."/>
            <person name="Oliveira C."/>
            <person name="Osipova E."/>
            <person name="Leigh N.D."/>
            <person name="Simon A."/>
            <person name="Yun M.H."/>
        </authorList>
    </citation>
    <scope>NUCLEOTIDE SEQUENCE</scope>
    <source>
        <strain evidence="2">20211129_DDA</strain>
        <tissue evidence="2">Liver</tissue>
    </source>
</reference>
<accession>A0AAV7VWJ4</accession>
<proteinExistence type="predicted"/>
<dbReference type="Proteomes" id="UP001066276">
    <property type="component" value="Chromosome 1_2"/>
</dbReference>
<evidence type="ECO:0000313" key="3">
    <source>
        <dbReference type="Proteomes" id="UP001066276"/>
    </source>
</evidence>
<comment type="caution">
    <text evidence="2">The sequence shown here is derived from an EMBL/GenBank/DDBJ whole genome shotgun (WGS) entry which is preliminary data.</text>
</comment>
<feature type="compositionally biased region" description="Basic and acidic residues" evidence="1">
    <location>
        <begin position="39"/>
        <end position="77"/>
    </location>
</feature>
<feature type="region of interest" description="Disordered" evidence="1">
    <location>
        <begin position="1"/>
        <end position="105"/>
    </location>
</feature>
<name>A0AAV7VWJ4_PLEWA</name>
<keyword evidence="3" id="KW-1185">Reference proteome</keyword>
<sequence>MLPVTECDPGPQGLYPGGTNRSNSIQDAARNPDIWVESPSKEEAMEKTAASREEDESKRSKPPEDQSEETGKEERSILRPSHKRPGNVPGSGVASSGTVVLSSAI</sequence>
<organism evidence="2 3">
    <name type="scientific">Pleurodeles waltl</name>
    <name type="common">Iberian ribbed newt</name>
    <dbReference type="NCBI Taxonomy" id="8319"/>
    <lineage>
        <taxon>Eukaryota</taxon>
        <taxon>Metazoa</taxon>
        <taxon>Chordata</taxon>
        <taxon>Craniata</taxon>
        <taxon>Vertebrata</taxon>
        <taxon>Euteleostomi</taxon>
        <taxon>Amphibia</taxon>
        <taxon>Batrachia</taxon>
        <taxon>Caudata</taxon>
        <taxon>Salamandroidea</taxon>
        <taxon>Salamandridae</taxon>
        <taxon>Pleurodelinae</taxon>
        <taxon>Pleurodeles</taxon>
    </lineage>
</organism>
<evidence type="ECO:0000313" key="2">
    <source>
        <dbReference type="EMBL" id="KAJ1205017.1"/>
    </source>
</evidence>